<keyword evidence="3" id="KW-1185">Reference proteome</keyword>
<protein>
    <submittedName>
        <fullName evidence="2">Uncharacterized protein</fullName>
    </submittedName>
</protein>
<dbReference type="EMBL" id="BPLQ01004070">
    <property type="protein sequence ID" value="GIY05343.1"/>
    <property type="molecule type" value="Genomic_DNA"/>
</dbReference>
<proteinExistence type="predicted"/>
<evidence type="ECO:0000313" key="3">
    <source>
        <dbReference type="Proteomes" id="UP001054837"/>
    </source>
</evidence>
<sequence length="57" mass="6137">VHNSHQIIMEPNSNSHSECTSLQEMNANGEGKSSLPSVLRDISIPPGGPRDELAQII</sequence>
<feature type="non-terminal residue" evidence="2">
    <location>
        <position position="1"/>
    </location>
</feature>
<evidence type="ECO:0000256" key="1">
    <source>
        <dbReference type="SAM" id="MobiDB-lite"/>
    </source>
</evidence>
<evidence type="ECO:0000313" key="2">
    <source>
        <dbReference type="EMBL" id="GIY05343.1"/>
    </source>
</evidence>
<gene>
    <name evidence="2" type="ORF">CDAR_192621</name>
</gene>
<dbReference type="Proteomes" id="UP001054837">
    <property type="component" value="Unassembled WGS sequence"/>
</dbReference>
<comment type="caution">
    <text evidence="2">The sequence shown here is derived from an EMBL/GenBank/DDBJ whole genome shotgun (WGS) entry which is preliminary data.</text>
</comment>
<feature type="region of interest" description="Disordered" evidence="1">
    <location>
        <begin position="24"/>
        <end position="57"/>
    </location>
</feature>
<accession>A0AAV4QDC7</accession>
<reference evidence="2 3" key="1">
    <citation type="submission" date="2021-06" db="EMBL/GenBank/DDBJ databases">
        <title>Caerostris darwini draft genome.</title>
        <authorList>
            <person name="Kono N."/>
            <person name="Arakawa K."/>
        </authorList>
    </citation>
    <scope>NUCLEOTIDE SEQUENCE [LARGE SCALE GENOMIC DNA]</scope>
</reference>
<dbReference type="AlphaFoldDB" id="A0AAV4QDC7"/>
<organism evidence="2 3">
    <name type="scientific">Caerostris darwini</name>
    <dbReference type="NCBI Taxonomy" id="1538125"/>
    <lineage>
        <taxon>Eukaryota</taxon>
        <taxon>Metazoa</taxon>
        <taxon>Ecdysozoa</taxon>
        <taxon>Arthropoda</taxon>
        <taxon>Chelicerata</taxon>
        <taxon>Arachnida</taxon>
        <taxon>Araneae</taxon>
        <taxon>Araneomorphae</taxon>
        <taxon>Entelegynae</taxon>
        <taxon>Araneoidea</taxon>
        <taxon>Araneidae</taxon>
        <taxon>Caerostris</taxon>
    </lineage>
</organism>
<name>A0AAV4QDC7_9ARAC</name>